<dbReference type="EMBL" id="CATOUU010000950">
    <property type="protein sequence ID" value="CAI9961950.1"/>
    <property type="molecule type" value="Genomic_DNA"/>
</dbReference>
<evidence type="ECO:0000313" key="7">
    <source>
        <dbReference type="Proteomes" id="UP001642409"/>
    </source>
</evidence>
<organism evidence="2">
    <name type="scientific">Hexamita inflata</name>
    <dbReference type="NCBI Taxonomy" id="28002"/>
    <lineage>
        <taxon>Eukaryota</taxon>
        <taxon>Metamonada</taxon>
        <taxon>Diplomonadida</taxon>
        <taxon>Hexamitidae</taxon>
        <taxon>Hexamitinae</taxon>
        <taxon>Hexamita</taxon>
    </lineage>
</organism>
<gene>
    <name evidence="2" type="ORF">HINF_LOCUS49595</name>
    <name evidence="3" type="ORF">HINF_LOCUS49602</name>
    <name evidence="4" type="ORF">HINF_LOCUS65242</name>
    <name evidence="5" type="ORF">HINF_LOCUS65249</name>
    <name evidence="1" type="ORF">HINF_LOCUS684</name>
    <name evidence="6" type="ORF">HINF_LOCUS72547</name>
</gene>
<dbReference type="Proteomes" id="UP001642409">
    <property type="component" value="Unassembled WGS sequence"/>
</dbReference>
<keyword evidence="7" id="KW-1185">Reference proteome</keyword>
<name>A0AA86QNT9_9EUKA</name>
<sequence length="107" mass="12264">MAPTLSFLFTILTSSKHSKSVLSYINQELLVSKFLNKTMILLLDPKIEKNFILIKIKCILTQCLEFDEVSFISKKLQIMSLLEFTKLGTIYYSGENDSFVEFALSII</sequence>
<accession>A0AA86QNT9</accession>
<evidence type="ECO:0000313" key="2">
    <source>
        <dbReference type="EMBL" id="CAI9961950.1"/>
    </source>
</evidence>
<dbReference type="EMBL" id="CATOUU010000017">
    <property type="protein sequence ID" value="CAI9913039.1"/>
    <property type="molecule type" value="Genomic_DNA"/>
</dbReference>
<dbReference type="EMBL" id="CAXDID020000577">
    <property type="protein sequence ID" value="CAL6104060.1"/>
    <property type="molecule type" value="Genomic_DNA"/>
</dbReference>
<dbReference type="EMBL" id="CAXDID020000426">
    <property type="protein sequence ID" value="CAL6090308.1"/>
    <property type="molecule type" value="Genomic_DNA"/>
</dbReference>
<reference evidence="2" key="1">
    <citation type="submission" date="2023-06" db="EMBL/GenBank/DDBJ databases">
        <authorList>
            <person name="Kurt Z."/>
        </authorList>
    </citation>
    <scope>NUCLEOTIDE SEQUENCE</scope>
</reference>
<evidence type="ECO:0000313" key="1">
    <source>
        <dbReference type="EMBL" id="CAI9913039.1"/>
    </source>
</evidence>
<reference evidence="4 7" key="2">
    <citation type="submission" date="2024-07" db="EMBL/GenBank/DDBJ databases">
        <authorList>
            <person name="Akdeniz Z."/>
        </authorList>
    </citation>
    <scope>NUCLEOTIDE SEQUENCE [LARGE SCALE GENOMIC DNA]</scope>
</reference>
<evidence type="ECO:0000313" key="4">
    <source>
        <dbReference type="EMBL" id="CAL6090294.1"/>
    </source>
</evidence>
<dbReference type="EMBL" id="CATOUU010000950">
    <property type="protein sequence ID" value="CAI9961957.1"/>
    <property type="molecule type" value="Genomic_DNA"/>
</dbReference>
<dbReference type="EMBL" id="CAXDID020000426">
    <property type="protein sequence ID" value="CAL6090294.1"/>
    <property type="molecule type" value="Genomic_DNA"/>
</dbReference>
<proteinExistence type="predicted"/>
<evidence type="ECO:0000313" key="3">
    <source>
        <dbReference type="EMBL" id="CAI9961957.1"/>
    </source>
</evidence>
<comment type="caution">
    <text evidence="2">The sequence shown here is derived from an EMBL/GenBank/DDBJ whole genome shotgun (WGS) entry which is preliminary data.</text>
</comment>
<protein>
    <submittedName>
        <fullName evidence="4">Hypothetical_protein</fullName>
    </submittedName>
</protein>
<dbReference type="AlphaFoldDB" id="A0AA86QNT9"/>
<evidence type="ECO:0000313" key="5">
    <source>
        <dbReference type="EMBL" id="CAL6090308.1"/>
    </source>
</evidence>
<evidence type="ECO:0000313" key="6">
    <source>
        <dbReference type="EMBL" id="CAL6104060.1"/>
    </source>
</evidence>